<accession>A0A023BBD3</accession>
<organism evidence="1 2">
    <name type="scientific">Gregarina niphandrodes</name>
    <name type="common">Septate eugregarine</name>
    <dbReference type="NCBI Taxonomy" id="110365"/>
    <lineage>
        <taxon>Eukaryota</taxon>
        <taxon>Sar</taxon>
        <taxon>Alveolata</taxon>
        <taxon>Apicomplexa</taxon>
        <taxon>Conoidasida</taxon>
        <taxon>Gregarinasina</taxon>
        <taxon>Eugregarinorida</taxon>
        <taxon>Gregarinidae</taxon>
        <taxon>Gregarina</taxon>
    </lineage>
</organism>
<sequence length="823" mass="92557">MLPHCFRTKKWDEGLSILSSSAESLESLAWKVLFLHSKQTAGPEVCHQIGRFLDLVSSQLQKTPNISETWPPIEMQLQKLIVPILDNNYCFEAMRALAPLITSDVKFGPQFAWVPRALLLYSLPRGLAENDNDLSPKTMLTWLSRLCDKSPRGELSHVLFLLWSCDYDSDPRASQVKLIVAQRKLKLWLEELGPDNKFETLRRHIETEIADEDPQMDLKSALAEALILRLDCFWLSNEWRIACLERTLLNYTVDRCIGELDQDRAILLQELPESLLYWANRRMSEYYLRLAQVAADVASELVPNQETSRGTSYNVLKRAWEVWEHPEDLGLMMTAFESRLPVLEAVSLQDAEKELSTHSVPIQLQCWLLTKRVDQVGRIEGLFSEAFSMRLPLSDCQALLAAAQEFVEATNDDRLKTHLTSAIAQLKWTTAIFATGDYPPGSLPPELLREKMEGCYPCEQAAFVWEAAAVSGNYKGANQDRFAAVWDELCGLREDRKLGPKSSGLKSGLKSVVKTEVLWTNKVRVLWEYLALTVCDVRLASDRTFDANIEQLGEELLPWVDRSELICFLCLCCHIYCGSKHVPELLEKSSLKAVQLYSVAWALGGMERLWKVSRSQLPRLQASWSEFSLPSRAHLAGVELPVRVKTGAGSTGLLMLDKGPLQDLRQFAESYQAWEPLVSRGRRYIDLVAQVSSQTQDSAEAAQVMRTYNWADELDVKGDLSFILGPTRNVRNLTLGLGKLVSRLLGQHLQHAEADGSTDESGDGSTKTWMQDSKYAALQLAIERRVRGIAKGPLANVLDNGVEGIGSGVALWDERTLSVFSAL</sequence>
<protein>
    <submittedName>
        <fullName evidence="1">Uncharacterized protein</fullName>
    </submittedName>
</protein>
<keyword evidence="2" id="KW-1185">Reference proteome</keyword>
<dbReference type="AlphaFoldDB" id="A0A023BBD3"/>
<dbReference type="EMBL" id="AFNH02000221">
    <property type="protein sequence ID" value="EZG79098.1"/>
    <property type="molecule type" value="Genomic_DNA"/>
</dbReference>
<evidence type="ECO:0000313" key="2">
    <source>
        <dbReference type="Proteomes" id="UP000019763"/>
    </source>
</evidence>
<dbReference type="VEuPathDB" id="CryptoDB:GNI_029420"/>
<dbReference type="RefSeq" id="XP_011129130.1">
    <property type="nucleotide sequence ID" value="XM_011130828.1"/>
</dbReference>
<comment type="caution">
    <text evidence="1">The sequence shown here is derived from an EMBL/GenBank/DDBJ whole genome shotgun (WGS) entry which is preliminary data.</text>
</comment>
<dbReference type="Proteomes" id="UP000019763">
    <property type="component" value="Unassembled WGS sequence"/>
</dbReference>
<dbReference type="GeneID" id="22911250"/>
<evidence type="ECO:0000313" key="1">
    <source>
        <dbReference type="EMBL" id="EZG79098.1"/>
    </source>
</evidence>
<proteinExistence type="predicted"/>
<reference evidence="1" key="1">
    <citation type="submission" date="2013-12" db="EMBL/GenBank/DDBJ databases">
        <authorList>
            <person name="Omoto C.K."/>
            <person name="Sibley D."/>
            <person name="Venepally P."/>
            <person name="Hadjithomas M."/>
            <person name="Karamycheva S."/>
            <person name="Brunk B."/>
            <person name="Roos D."/>
            <person name="Caler E."/>
            <person name="Lorenzi H."/>
        </authorList>
    </citation>
    <scope>NUCLEOTIDE SEQUENCE</scope>
</reference>
<name>A0A023BBD3_GRENI</name>
<gene>
    <name evidence="1" type="ORF">GNI_029420</name>
</gene>